<accession>A0A6C0L1K4</accession>
<dbReference type="AlphaFoldDB" id="A0A6C0L1K4"/>
<sequence length="330" mass="36285">MFGLSFLDKTWNEKLLMQSYDLEFHDYAQLFPLIVGDDYEALLEDIDTNGQLAPIVLHEGKILDGRNRYRVCQDLLIEPQTVEYTGDDALGYVLSLNLYRRQLTVAQRALIAAELSSLRGSSAIAVDVDKAAGQELEAAKMAIEEAAKVLGVSPRSVSSACKVVRDGTQELLDAVKAGEVSVSAAEQVAKLEKEAQQELCSRGPKAIRKAAKDMREEGRSKASLFTKPIAPSEKDGHLPPPVPLDDDEAAAIEQKTDAFHSLEKKPAAQLLFEMTDAGMQFGREAEGVADDIMNQVEEGLDLQFLAFVVDVAKRLENRVKAKMQARYADE</sequence>
<proteinExistence type="predicted"/>
<dbReference type="SUPFAM" id="SSF110849">
    <property type="entry name" value="ParB/Sulfiredoxin"/>
    <property type="match status" value="1"/>
</dbReference>
<geneLocation type="plasmid" evidence="1">
    <name>pNK546b</name>
</geneLocation>
<dbReference type="EMBL" id="MN583270">
    <property type="protein sequence ID" value="QHU24571.1"/>
    <property type="molecule type" value="Genomic_DNA"/>
</dbReference>
<dbReference type="SUPFAM" id="SSF109709">
    <property type="entry name" value="KorB DNA-binding domain-like"/>
    <property type="match status" value="1"/>
</dbReference>
<keyword evidence="1" id="KW-0614">Plasmid</keyword>
<reference evidence="1" key="1">
    <citation type="submission" date="2019-10" db="EMBL/GenBank/DDBJ databases">
        <title>Extensively Drug-Resistant Pseudomonas aeruginosa ST664 clone carrying KPC-2-encoding megaplasmid in a burn clinic.</title>
        <authorList>
            <person name="Li Z."/>
            <person name="Cai Z."/>
            <person name="Cai Z."/>
            <person name="Zhang Y."/>
            <person name="Fu T."/>
            <person name="Jin Y."/>
            <person name="Cheng Z."/>
            <person name="Jin S."/>
            <person name="Wu W."/>
            <person name="Yang L."/>
            <person name="Bai F."/>
        </authorList>
    </citation>
    <scope>NUCLEOTIDE SEQUENCE</scope>
    <source>
        <strain evidence="1">NK546</strain>
        <plasmid evidence="1">pNK546b</plasmid>
    </source>
</reference>
<name>A0A6C0L1K4_PSEAI</name>
<protein>
    <submittedName>
        <fullName evidence="1">Diguanylate cyclase/phosphodiesterase (GGDEF &amp;EAL domains) with PAS/PAC sensor(S)</fullName>
    </submittedName>
</protein>
<dbReference type="InterPro" id="IPR036086">
    <property type="entry name" value="ParB/Sulfiredoxin_sf"/>
</dbReference>
<dbReference type="Gene3D" id="1.10.10.2830">
    <property type="match status" value="1"/>
</dbReference>
<evidence type="ECO:0000313" key="1">
    <source>
        <dbReference type="EMBL" id="QHU24571.1"/>
    </source>
</evidence>
<organism evidence="1">
    <name type="scientific">Pseudomonas aeruginosa</name>
    <dbReference type="NCBI Taxonomy" id="287"/>
    <lineage>
        <taxon>Bacteria</taxon>
        <taxon>Pseudomonadati</taxon>
        <taxon>Pseudomonadota</taxon>
        <taxon>Gammaproteobacteria</taxon>
        <taxon>Pseudomonadales</taxon>
        <taxon>Pseudomonadaceae</taxon>
        <taxon>Pseudomonas</taxon>
    </lineage>
</organism>